<dbReference type="Proteomes" id="UP001597118">
    <property type="component" value="Unassembled WGS sequence"/>
</dbReference>
<dbReference type="PANTHER" id="PTHR30294:SF29">
    <property type="entry name" value="MULTIDRUG ABC TRANSPORTER PERMEASE YBHS-RELATED"/>
    <property type="match status" value="1"/>
</dbReference>
<dbReference type="InterPro" id="IPR019860">
    <property type="entry name" value="Motility-assoc_ABC_perm_GldF"/>
</dbReference>
<evidence type="ECO:0000256" key="5">
    <source>
        <dbReference type="ARBA" id="ARBA00023136"/>
    </source>
</evidence>
<dbReference type="RefSeq" id="WP_379663599.1">
    <property type="nucleotide sequence ID" value="NZ_JBHUDG010000044.1"/>
</dbReference>
<keyword evidence="9" id="KW-1185">Reference proteome</keyword>
<keyword evidence="3 6" id="KW-0812">Transmembrane</keyword>
<proteinExistence type="predicted"/>
<comment type="caution">
    <text evidence="8">The sequence shown here is derived from an EMBL/GenBank/DDBJ whole genome shotgun (WGS) entry which is preliminary data.</text>
</comment>
<evidence type="ECO:0000259" key="7">
    <source>
        <dbReference type="Pfam" id="PF12698"/>
    </source>
</evidence>
<sequence length="242" mass="26948">MGIIIFKEIVSYFSSLAGYITILVFLVVLGLFLWVFPESSILEYGYAGLDSMFNILPYLFIFLIPAVSMRTFSEEKKEGTFELLATKPLTDWQIILGKYFAVLLVVVVALLPTLVYYLSVYFLGNPVGNIDSGAVIGSYIGALLLAAVFTALGVFTSAITKNQIIAFALSVFLSFFMFSGFGSLSQILSLQHISYYLTSLGLEEHYQSVGRGVLDTRDLIYFLSITAFFLLATRTVLRSRVW</sequence>
<feature type="transmembrane region" description="Helical" evidence="6">
    <location>
        <begin position="219"/>
        <end position="237"/>
    </location>
</feature>
<evidence type="ECO:0000256" key="1">
    <source>
        <dbReference type="ARBA" id="ARBA00004651"/>
    </source>
</evidence>
<protein>
    <submittedName>
        <fullName evidence="8">Gliding motility-associated ABC transporter permease subunit GldF</fullName>
    </submittedName>
</protein>
<evidence type="ECO:0000256" key="4">
    <source>
        <dbReference type="ARBA" id="ARBA00022989"/>
    </source>
</evidence>
<feature type="transmembrane region" description="Helical" evidence="6">
    <location>
        <begin position="138"/>
        <end position="159"/>
    </location>
</feature>
<reference evidence="9" key="1">
    <citation type="journal article" date="2019" name="Int. J. Syst. Evol. Microbiol.">
        <title>The Global Catalogue of Microorganisms (GCM) 10K type strain sequencing project: providing services to taxonomists for standard genome sequencing and annotation.</title>
        <authorList>
            <consortium name="The Broad Institute Genomics Platform"/>
            <consortium name="The Broad Institute Genome Sequencing Center for Infectious Disease"/>
            <person name="Wu L."/>
            <person name="Ma J."/>
        </authorList>
    </citation>
    <scope>NUCLEOTIDE SEQUENCE [LARGE SCALE GENOMIC DNA]</scope>
    <source>
        <strain evidence="9">CCUG 53762</strain>
    </source>
</reference>
<organism evidence="8 9">
    <name type="scientific">Pseudopedobacter beijingensis</name>
    <dbReference type="NCBI Taxonomy" id="1207056"/>
    <lineage>
        <taxon>Bacteria</taxon>
        <taxon>Pseudomonadati</taxon>
        <taxon>Bacteroidota</taxon>
        <taxon>Sphingobacteriia</taxon>
        <taxon>Sphingobacteriales</taxon>
        <taxon>Sphingobacteriaceae</taxon>
        <taxon>Pseudopedobacter</taxon>
    </lineage>
</organism>
<evidence type="ECO:0000256" key="3">
    <source>
        <dbReference type="ARBA" id="ARBA00022692"/>
    </source>
</evidence>
<dbReference type="EMBL" id="JBHUDG010000044">
    <property type="protein sequence ID" value="MFD1631230.1"/>
    <property type="molecule type" value="Genomic_DNA"/>
</dbReference>
<dbReference type="InterPro" id="IPR013525">
    <property type="entry name" value="ABC2_TM"/>
</dbReference>
<dbReference type="InterPro" id="IPR051449">
    <property type="entry name" value="ABC-2_transporter_component"/>
</dbReference>
<gene>
    <name evidence="8" type="primary">gldF</name>
    <name evidence="8" type="ORF">ACFSAH_15240</name>
</gene>
<feature type="domain" description="ABC-2 type transporter transmembrane" evidence="7">
    <location>
        <begin position="52"/>
        <end position="198"/>
    </location>
</feature>
<dbReference type="NCBIfam" id="TIGR03518">
    <property type="entry name" value="ABC_perm_GldF"/>
    <property type="match status" value="1"/>
</dbReference>
<keyword evidence="5 6" id="KW-0472">Membrane</keyword>
<evidence type="ECO:0000256" key="2">
    <source>
        <dbReference type="ARBA" id="ARBA00022475"/>
    </source>
</evidence>
<accession>A0ABW4IET5</accession>
<comment type="subcellular location">
    <subcellularLocation>
        <location evidence="1">Cell membrane</location>
        <topology evidence="1">Multi-pass membrane protein</topology>
    </subcellularLocation>
</comment>
<dbReference type="PANTHER" id="PTHR30294">
    <property type="entry name" value="MEMBRANE COMPONENT OF ABC TRANSPORTER YHHJ-RELATED"/>
    <property type="match status" value="1"/>
</dbReference>
<keyword evidence="4 6" id="KW-1133">Transmembrane helix</keyword>
<keyword evidence="2" id="KW-1003">Cell membrane</keyword>
<evidence type="ECO:0000313" key="8">
    <source>
        <dbReference type="EMBL" id="MFD1631230.1"/>
    </source>
</evidence>
<feature type="transmembrane region" description="Helical" evidence="6">
    <location>
        <begin position="166"/>
        <end position="188"/>
    </location>
</feature>
<feature type="transmembrane region" description="Helical" evidence="6">
    <location>
        <begin position="12"/>
        <end position="35"/>
    </location>
</feature>
<evidence type="ECO:0000256" key="6">
    <source>
        <dbReference type="SAM" id="Phobius"/>
    </source>
</evidence>
<name>A0ABW4IET5_9SPHI</name>
<dbReference type="Pfam" id="PF12698">
    <property type="entry name" value="ABC2_membrane_3"/>
    <property type="match status" value="1"/>
</dbReference>
<feature type="transmembrane region" description="Helical" evidence="6">
    <location>
        <begin position="55"/>
        <end position="73"/>
    </location>
</feature>
<feature type="transmembrane region" description="Helical" evidence="6">
    <location>
        <begin position="94"/>
        <end position="118"/>
    </location>
</feature>
<evidence type="ECO:0000313" key="9">
    <source>
        <dbReference type="Proteomes" id="UP001597118"/>
    </source>
</evidence>